<evidence type="ECO:0000256" key="2">
    <source>
        <dbReference type="ARBA" id="ARBA00022670"/>
    </source>
</evidence>
<keyword evidence="4" id="KW-0378">Hydrolase</keyword>
<evidence type="ECO:0000256" key="4">
    <source>
        <dbReference type="ARBA" id="ARBA00022801"/>
    </source>
</evidence>
<evidence type="ECO:0008006" key="7">
    <source>
        <dbReference type="Google" id="ProtNLM"/>
    </source>
</evidence>
<dbReference type="GO" id="GO:0006508">
    <property type="term" value="P:proteolysis"/>
    <property type="evidence" value="ECO:0007669"/>
    <property type="project" value="UniProtKB-KW"/>
</dbReference>
<keyword evidence="2" id="KW-0645">Protease</keyword>
<proteinExistence type="inferred from homology"/>
<dbReference type="Pfam" id="PF13650">
    <property type="entry name" value="Asp_protease_2"/>
    <property type="match status" value="1"/>
</dbReference>
<dbReference type="SUPFAM" id="SSF81901">
    <property type="entry name" value="HCP-like"/>
    <property type="match status" value="1"/>
</dbReference>
<dbReference type="RefSeq" id="WP_135207439.1">
    <property type="nucleotide sequence ID" value="NZ_SPVF01000148.1"/>
</dbReference>
<dbReference type="Gene3D" id="1.25.40.10">
    <property type="entry name" value="Tetratricopeptide repeat domain"/>
    <property type="match status" value="1"/>
</dbReference>
<dbReference type="EMBL" id="SPVF01000148">
    <property type="protein sequence ID" value="TFW19326.1"/>
    <property type="molecule type" value="Genomic_DNA"/>
</dbReference>
<dbReference type="InterPro" id="IPR011990">
    <property type="entry name" value="TPR-like_helical_dom_sf"/>
</dbReference>
<gene>
    <name evidence="5" type="ORF">E4L96_11890</name>
</gene>
<dbReference type="PANTHER" id="PTHR12917">
    <property type="entry name" value="ASPARTYL PROTEASE DDI-RELATED"/>
    <property type="match status" value="1"/>
</dbReference>
<keyword evidence="3" id="KW-0064">Aspartyl protease</keyword>
<sequence length="495" mass="53408">MTITRAVLAPAVLAIAAIPTVARGEGCKYLTIAELPVTYTGAGLQPAVEGKINGKPAAMLIDTGSTWTLITPTAVGTYGLSQRASGEYVTGIGGRSRVYQSRVADFSIGPVTVHNRWLRVLGEMAGEPSYAAIIGSDFWMQADFELVLSEKKLRFFKPQSCDRTVFLGYWDQNAMVIPLEAPGQDPRPHVMVKVNGGEVQAVIDSGATYSVLSKAAASRIGLNPEELPLELSGFAQGAGADRVRSYRVRATVSIGDETIRHARLQVSSDSQSFGSGAEMLLGQDWLRAHRVLFASSQQKLYFTYNGIEPFEQTGEPWYAAEAQGGNADAQVLMGRREDTRKHPDDARAWFAKAAAQGNPRANEILAVRALAANRQDEAEAYLRATLAAQPANGQAALLLYTVQAAQQHQDAGAQTLRTWMEKAPRESWIRPVAQFYLGQASEQDALKSAGTDEDRVCTVHDLVARWHAVNKDAARAAAVRAAGQPACAAIKRGLL</sequence>
<dbReference type="CDD" id="cd05483">
    <property type="entry name" value="retropepsin_like_bacteria"/>
    <property type="match status" value="2"/>
</dbReference>
<protein>
    <recommendedName>
        <fullName evidence="7">Peptidase A2 domain-containing protein</fullName>
    </recommendedName>
</protein>
<reference evidence="5 6" key="1">
    <citation type="submission" date="2019-03" db="EMBL/GenBank/DDBJ databases">
        <title>Draft Genome Sequence of Massilia arenosa sp. nov., a Novel Massilia Species Isolated from a Sandy-loam Maize Soil.</title>
        <authorList>
            <person name="Raths R."/>
            <person name="Peta V."/>
            <person name="Bucking H."/>
        </authorList>
    </citation>
    <scope>NUCLEOTIDE SEQUENCE [LARGE SCALE GENOMIC DNA]</scope>
    <source>
        <strain evidence="5 6">MC02</strain>
    </source>
</reference>
<evidence type="ECO:0000313" key="6">
    <source>
        <dbReference type="Proteomes" id="UP000298438"/>
    </source>
</evidence>
<accession>A0A4Y9SBA6</accession>
<evidence type="ECO:0000256" key="3">
    <source>
        <dbReference type="ARBA" id="ARBA00022750"/>
    </source>
</evidence>
<dbReference type="AlphaFoldDB" id="A0A4Y9SBA6"/>
<evidence type="ECO:0000313" key="5">
    <source>
        <dbReference type="EMBL" id="TFW19326.1"/>
    </source>
</evidence>
<dbReference type="PANTHER" id="PTHR12917:SF1">
    <property type="entry name" value="AT13091P"/>
    <property type="match status" value="1"/>
</dbReference>
<dbReference type="PROSITE" id="PS00141">
    <property type="entry name" value="ASP_PROTEASE"/>
    <property type="match status" value="2"/>
</dbReference>
<organism evidence="5 6">
    <name type="scientific">Zemynaea arenosa</name>
    <dbReference type="NCBI Taxonomy" id="2561931"/>
    <lineage>
        <taxon>Bacteria</taxon>
        <taxon>Pseudomonadati</taxon>
        <taxon>Pseudomonadota</taxon>
        <taxon>Betaproteobacteria</taxon>
        <taxon>Burkholderiales</taxon>
        <taxon>Oxalobacteraceae</taxon>
        <taxon>Telluria group</taxon>
        <taxon>Zemynaea</taxon>
    </lineage>
</organism>
<dbReference type="InterPro" id="IPR001969">
    <property type="entry name" value="Aspartic_peptidase_AS"/>
</dbReference>
<keyword evidence="6" id="KW-1185">Reference proteome</keyword>
<dbReference type="SUPFAM" id="SSF50630">
    <property type="entry name" value="Acid proteases"/>
    <property type="match status" value="2"/>
</dbReference>
<dbReference type="InterPro" id="IPR034122">
    <property type="entry name" value="Retropepsin-like_bacterial"/>
</dbReference>
<comment type="caution">
    <text evidence="5">The sequence shown here is derived from an EMBL/GenBank/DDBJ whole genome shotgun (WGS) entry which is preliminary data.</text>
</comment>
<dbReference type="InterPro" id="IPR021109">
    <property type="entry name" value="Peptidase_aspartic_dom_sf"/>
</dbReference>
<dbReference type="Gene3D" id="2.40.70.10">
    <property type="entry name" value="Acid Proteases"/>
    <property type="match status" value="2"/>
</dbReference>
<evidence type="ECO:0000256" key="1">
    <source>
        <dbReference type="ARBA" id="ARBA00009136"/>
    </source>
</evidence>
<dbReference type="GO" id="GO:0004190">
    <property type="term" value="F:aspartic-type endopeptidase activity"/>
    <property type="evidence" value="ECO:0007669"/>
    <property type="project" value="UniProtKB-KW"/>
</dbReference>
<dbReference type="Pfam" id="PF13975">
    <property type="entry name" value="gag-asp_proteas"/>
    <property type="match status" value="1"/>
</dbReference>
<name>A0A4Y9SBA6_9BURK</name>
<dbReference type="OrthoDB" id="8755602at2"/>
<comment type="similarity">
    <text evidence="1">Belongs to the DDI1 family.</text>
</comment>
<dbReference type="Proteomes" id="UP000298438">
    <property type="component" value="Unassembled WGS sequence"/>
</dbReference>